<evidence type="ECO:0000259" key="1">
    <source>
        <dbReference type="Pfam" id="PF04536"/>
    </source>
</evidence>
<keyword evidence="3" id="KW-1185">Reference proteome</keyword>
<dbReference type="Pfam" id="PF04536">
    <property type="entry name" value="TPM_phosphatase"/>
    <property type="match status" value="1"/>
</dbReference>
<dbReference type="Proteomes" id="UP000184212">
    <property type="component" value="Unassembled WGS sequence"/>
</dbReference>
<accession>A0A1M5N673</accession>
<dbReference type="EMBL" id="FQWQ01000001">
    <property type="protein sequence ID" value="SHG85048.1"/>
    <property type="molecule type" value="Genomic_DNA"/>
</dbReference>
<dbReference type="InterPro" id="IPR007621">
    <property type="entry name" value="TPM_dom"/>
</dbReference>
<dbReference type="PROSITE" id="PS51257">
    <property type="entry name" value="PROKAR_LIPOPROTEIN"/>
    <property type="match status" value="1"/>
</dbReference>
<feature type="domain" description="TPM" evidence="1">
    <location>
        <begin position="30"/>
        <end position="149"/>
    </location>
</feature>
<protein>
    <submittedName>
        <fullName evidence="2">TLP18.3, Psb32 and MOLO-1 founding protein of phosphatase</fullName>
    </submittedName>
</protein>
<dbReference type="STRING" id="947013.SAMN04488109_2129"/>
<dbReference type="PANTHER" id="PTHR30373">
    <property type="entry name" value="UPF0603 PROTEIN YGCG"/>
    <property type="match status" value="1"/>
</dbReference>
<dbReference type="OrthoDB" id="797162at2"/>
<dbReference type="Gene3D" id="3.10.310.50">
    <property type="match status" value="1"/>
</dbReference>
<reference evidence="2 3" key="1">
    <citation type="submission" date="2016-11" db="EMBL/GenBank/DDBJ databases">
        <authorList>
            <person name="Jaros S."/>
            <person name="Januszkiewicz K."/>
            <person name="Wedrychowicz H."/>
        </authorList>
    </citation>
    <scope>NUCLEOTIDE SEQUENCE [LARGE SCALE GENOMIC DNA]</scope>
    <source>
        <strain evidence="2 3">DSM 24574</strain>
    </source>
</reference>
<sequence length="160" mass="17283">MRALHFVIACALFAGMIACGSKEATIDSRIFDEAHVISDAQKDSLINAIRVVETNIGPRIAIMTVESLNGETVEALSAKEAKAHGFDASKDVFFFLATTGHAAHIVTGSEVEKVLDDPLRVHLVWDMAPKFTKQKYGSGLVDGVEKLKAVFIVNKDAIAK</sequence>
<dbReference type="RefSeq" id="WP_084138015.1">
    <property type="nucleotide sequence ID" value="NZ_FQWQ01000001.1"/>
</dbReference>
<dbReference type="AlphaFoldDB" id="A0A1M5N673"/>
<dbReference type="PANTHER" id="PTHR30373:SF2">
    <property type="entry name" value="UPF0603 PROTEIN YGCG"/>
    <property type="match status" value="1"/>
</dbReference>
<organism evidence="2 3">
    <name type="scientific">Chryseolinea serpens</name>
    <dbReference type="NCBI Taxonomy" id="947013"/>
    <lineage>
        <taxon>Bacteria</taxon>
        <taxon>Pseudomonadati</taxon>
        <taxon>Bacteroidota</taxon>
        <taxon>Cytophagia</taxon>
        <taxon>Cytophagales</taxon>
        <taxon>Fulvivirgaceae</taxon>
        <taxon>Chryseolinea</taxon>
    </lineage>
</organism>
<name>A0A1M5N673_9BACT</name>
<gene>
    <name evidence="2" type="ORF">SAMN04488109_2129</name>
</gene>
<proteinExistence type="predicted"/>
<evidence type="ECO:0000313" key="2">
    <source>
        <dbReference type="EMBL" id="SHG85048.1"/>
    </source>
</evidence>
<evidence type="ECO:0000313" key="3">
    <source>
        <dbReference type="Proteomes" id="UP000184212"/>
    </source>
</evidence>